<dbReference type="Proteomes" id="UP000730161">
    <property type="component" value="Unassembled WGS sequence"/>
</dbReference>
<proteinExistence type="predicted"/>
<accession>A0A8J7W4A8</accession>
<keyword evidence="1" id="KW-0472">Membrane</keyword>
<gene>
    <name evidence="2" type="ORF">RJ53_00110</name>
</gene>
<dbReference type="AlphaFoldDB" id="A0A8J7W4A8"/>
<reference evidence="2" key="1">
    <citation type="submission" date="2014-12" db="EMBL/GenBank/DDBJ databases">
        <authorList>
            <person name="Huang H.-H."/>
            <person name="Chen S.-C."/>
            <person name="Lai M.-C."/>
        </authorList>
    </citation>
    <scope>NUCLEOTIDE SEQUENCE</scope>
    <source>
        <strain evidence="2">K1F9705b</strain>
    </source>
</reference>
<feature type="transmembrane region" description="Helical" evidence="1">
    <location>
        <begin position="12"/>
        <end position="33"/>
    </location>
</feature>
<dbReference type="RefSeq" id="WP_211529581.1">
    <property type="nucleotide sequence ID" value="NZ_JWHL01000001.1"/>
</dbReference>
<organism evidence="2 3">
    <name type="scientific">Methanocalculus chunghsingensis</name>
    <dbReference type="NCBI Taxonomy" id="156457"/>
    <lineage>
        <taxon>Archaea</taxon>
        <taxon>Methanobacteriati</taxon>
        <taxon>Methanobacteriota</taxon>
        <taxon>Stenosarchaea group</taxon>
        <taxon>Methanomicrobia</taxon>
        <taxon>Methanomicrobiales</taxon>
        <taxon>Methanocalculaceae</taxon>
        <taxon>Methanocalculus</taxon>
    </lineage>
</organism>
<comment type="caution">
    <text evidence="2">The sequence shown here is derived from an EMBL/GenBank/DDBJ whole genome shotgun (WGS) entry which is preliminary data.</text>
</comment>
<feature type="transmembrane region" description="Helical" evidence="1">
    <location>
        <begin position="39"/>
        <end position="65"/>
    </location>
</feature>
<dbReference type="EMBL" id="JWHL01000001">
    <property type="protein sequence ID" value="MBR1367979.1"/>
    <property type="molecule type" value="Genomic_DNA"/>
</dbReference>
<keyword evidence="3" id="KW-1185">Reference proteome</keyword>
<name>A0A8J7W4A8_9EURY</name>
<keyword evidence="1" id="KW-1133">Transmembrane helix</keyword>
<keyword evidence="1" id="KW-0812">Transmembrane</keyword>
<evidence type="ECO:0000313" key="3">
    <source>
        <dbReference type="Proteomes" id="UP000730161"/>
    </source>
</evidence>
<evidence type="ECO:0000313" key="2">
    <source>
        <dbReference type="EMBL" id="MBR1367979.1"/>
    </source>
</evidence>
<evidence type="ECO:0000256" key="1">
    <source>
        <dbReference type="SAM" id="Phobius"/>
    </source>
</evidence>
<sequence>MNQVSVNQHTVRVSWFYLLLWIASASAFIILLAMRSPYWLVALPGLVFIYMWFMLVTLYPGSLLLSETHMTLLMMGSGRKRVIPLSDLMVEEQEHNFELKSATIEEKRRYLLSKKDLSPEMADYLRRRSKRAPRNRKR</sequence>
<protein>
    <submittedName>
        <fullName evidence="2">Uncharacterized protein</fullName>
    </submittedName>
</protein>